<organism evidence="2 3">
    <name type="scientific">Lentinus brumalis</name>
    <dbReference type="NCBI Taxonomy" id="2498619"/>
    <lineage>
        <taxon>Eukaryota</taxon>
        <taxon>Fungi</taxon>
        <taxon>Dikarya</taxon>
        <taxon>Basidiomycota</taxon>
        <taxon>Agaricomycotina</taxon>
        <taxon>Agaricomycetes</taxon>
        <taxon>Polyporales</taxon>
        <taxon>Polyporaceae</taxon>
        <taxon>Lentinus</taxon>
    </lineage>
</organism>
<feature type="compositionally biased region" description="Basic and acidic residues" evidence="1">
    <location>
        <begin position="337"/>
        <end position="376"/>
    </location>
</feature>
<name>A0A371D4D8_9APHY</name>
<feature type="compositionally biased region" description="Basic and acidic residues" evidence="1">
    <location>
        <begin position="111"/>
        <end position="121"/>
    </location>
</feature>
<feature type="region of interest" description="Disordered" evidence="1">
    <location>
        <begin position="110"/>
        <end position="529"/>
    </location>
</feature>
<feature type="compositionally biased region" description="Basic and acidic residues" evidence="1">
    <location>
        <begin position="17"/>
        <end position="29"/>
    </location>
</feature>
<dbReference type="EMBL" id="KZ857419">
    <property type="protein sequence ID" value="RDX47395.1"/>
    <property type="molecule type" value="Genomic_DNA"/>
</dbReference>
<dbReference type="AlphaFoldDB" id="A0A371D4D8"/>
<keyword evidence="3" id="KW-1185">Reference proteome</keyword>
<feature type="compositionally biased region" description="Basic and acidic residues" evidence="1">
    <location>
        <begin position="400"/>
        <end position="425"/>
    </location>
</feature>
<accession>A0A371D4D8</accession>
<gene>
    <name evidence="2" type="ORF">OH76DRAFT_1419640</name>
</gene>
<feature type="region of interest" description="Disordered" evidence="1">
    <location>
        <begin position="859"/>
        <end position="940"/>
    </location>
</feature>
<feature type="compositionally biased region" description="Polar residues" evidence="1">
    <location>
        <begin position="249"/>
        <end position="269"/>
    </location>
</feature>
<feature type="compositionally biased region" description="Basic residues" evidence="1">
    <location>
        <begin position="303"/>
        <end position="313"/>
    </location>
</feature>
<feature type="compositionally biased region" description="Gly residues" evidence="1">
    <location>
        <begin position="895"/>
        <end position="923"/>
    </location>
</feature>
<feature type="compositionally biased region" description="Polar residues" evidence="1">
    <location>
        <begin position="439"/>
        <end position="450"/>
    </location>
</feature>
<dbReference type="Proteomes" id="UP000256964">
    <property type="component" value="Unassembled WGS sequence"/>
</dbReference>
<feature type="compositionally biased region" description="Basic and acidic residues" evidence="1">
    <location>
        <begin position="492"/>
        <end position="512"/>
    </location>
</feature>
<sequence>MSSKSMSDVPVATDDEGTVKGAKELENRGRSGQTVSSPPIPPSANGRPTSRQNAVNDSLPSSSPIDSWTEESVGGDELQEHVARGREDSVASYDTQGMWSAAGSVPGVFLFDDHEAGPREEGEIEEGAKAGGATADVDADDENEDEDEDEADREAHKKRMEKWEDFLSKQSAANPQSNLITTSRKRSWKGSVRSEERNRSARRPRREEDVEKAASVRLPSIQDLVGNPWGGAESGNDDRIRLPFPVHMSTPQNNHQSPLLNMRYQSGANMSGKAPTPHSVGTVAPAERHRAPVRLAGEGAGKRGPRAQAHRTQRTSSYVDVMDMDLGDGERLLQSPDLRRARKERDRRELEELEERRRELQQAIREEEANENDGRTPHRREHWRGGYAPELMGRNSTHTDAPRPRKAVDDLRVCDEPSEGERSEGELDAGDESSHYRSDQWSAVPNTKAWQYNEARRAREQGRREEGGGIPDEDTRDAQHWPAMDAPPARQPEARRSEATGRRGTEWRDVERPTSASQKGINRGGEPMDFETASWVDGVAGRRGGPGVGGAIPTVVAREEGVADMPVTVEDPHDARWEVHFEDPETLLRGQSADFVRVVWWDDAPTVIFAVYNYKYTANDAVLRHIETAVTNLTTVLTGEVGFHVVPPDPDRRHTLQSRDLPFVWAIRGLSEAGAWEMVKTRVATTKGVTIITYPRSLTNPRWVCGLGGFLRPDTAAIKSAVLGVLRSEYMLERLADLTRSNDLLDHIPEGRRVEHVIRSLEIKVSTTSEGAYVANIYLTPPTNDMDAWREWADEMRACRFNSFLCGAGVARKVFWCAGCRGVDHEDHDCVFPKMRGWKGPDAGSGSHTKQLITGAVRNASRGGTGRGRGNAPRGSTRNGVQSGGWRGPSEHWDAGGGRNQNGYGRGSGPAGRGASRGYGGHSARGTHGLPQEGEEEMQETNAWLTGTDRSGVAAGLSEGMASGSDDASTCQPRWGPHILAPAQESPTVHLTRGSLFRLDNSRAS</sequence>
<feature type="compositionally biased region" description="Polar residues" evidence="1">
    <location>
        <begin position="46"/>
        <end position="66"/>
    </location>
</feature>
<proteinExistence type="predicted"/>
<feature type="compositionally biased region" description="Basic and acidic residues" evidence="1">
    <location>
        <begin position="192"/>
        <end position="214"/>
    </location>
</feature>
<feature type="compositionally biased region" description="Acidic residues" evidence="1">
    <location>
        <begin position="137"/>
        <end position="152"/>
    </location>
</feature>
<feature type="region of interest" description="Disordered" evidence="1">
    <location>
        <begin position="1"/>
        <end position="95"/>
    </location>
</feature>
<feature type="compositionally biased region" description="Polar residues" evidence="1">
    <location>
        <begin position="168"/>
        <end position="182"/>
    </location>
</feature>
<protein>
    <submittedName>
        <fullName evidence="2">Uncharacterized protein</fullName>
    </submittedName>
</protein>
<evidence type="ECO:0000313" key="2">
    <source>
        <dbReference type="EMBL" id="RDX47395.1"/>
    </source>
</evidence>
<evidence type="ECO:0000313" key="3">
    <source>
        <dbReference type="Proteomes" id="UP000256964"/>
    </source>
</evidence>
<reference evidence="2 3" key="1">
    <citation type="journal article" date="2018" name="Biotechnol. Biofuels">
        <title>Integrative visual omics of the white-rot fungus Polyporus brumalis exposes the biotechnological potential of its oxidative enzymes for delignifying raw plant biomass.</title>
        <authorList>
            <person name="Miyauchi S."/>
            <person name="Rancon A."/>
            <person name="Drula E."/>
            <person name="Hage H."/>
            <person name="Chaduli D."/>
            <person name="Favel A."/>
            <person name="Grisel S."/>
            <person name="Henrissat B."/>
            <person name="Herpoel-Gimbert I."/>
            <person name="Ruiz-Duenas F.J."/>
            <person name="Chevret D."/>
            <person name="Hainaut M."/>
            <person name="Lin J."/>
            <person name="Wang M."/>
            <person name="Pangilinan J."/>
            <person name="Lipzen A."/>
            <person name="Lesage-Meessen L."/>
            <person name="Navarro D."/>
            <person name="Riley R."/>
            <person name="Grigoriev I.V."/>
            <person name="Zhou S."/>
            <person name="Raouche S."/>
            <person name="Rosso M.N."/>
        </authorList>
    </citation>
    <scope>NUCLEOTIDE SEQUENCE [LARGE SCALE GENOMIC DNA]</scope>
    <source>
        <strain evidence="2 3">BRFM 1820</strain>
    </source>
</reference>
<feature type="compositionally biased region" description="Basic and acidic residues" evidence="1">
    <location>
        <begin position="78"/>
        <end position="89"/>
    </location>
</feature>
<feature type="compositionally biased region" description="Basic and acidic residues" evidence="1">
    <location>
        <begin position="454"/>
        <end position="467"/>
    </location>
</feature>
<evidence type="ECO:0000256" key="1">
    <source>
        <dbReference type="SAM" id="MobiDB-lite"/>
    </source>
</evidence>
<dbReference type="OrthoDB" id="3063817at2759"/>